<evidence type="ECO:0000313" key="8">
    <source>
        <dbReference type="Proteomes" id="UP000077202"/>
    </source>
</evidence>
<keyword evidence="1" id="KW-0132">Cell division</keyword>
<feature type="domain" description="Septum formation inhibitor MinC C-terminal" evidence="6">
    <location>
        <begin position="123"/>
        <end position="210"/>
    </location>
</feature>
<feature type="signal peptide" evidence="5">
    <location>
        <begin position="1"/>
        <end position="17"/>
    </location>
</feature>
<dbReference type="InterPro" id="IPR036145">
    <property type="entry name" value="MinC_C_sf"/>
</dbReference>
<dbReference type="InterPro" id="IPR013033">
    <property type="entry name" value="MinC"/>
</dbReference>
<dbReference type="InterPro" id="IPR005526">
    <property type="entry name" value="Septum_form_inhib_MinC_C"/>
</dbReference>
<proteinExistence type="predicted"/>
<evidence type="ECO:0000259" key="6">
    <source>
        <dbReference type="Pfam" id="PF03775"/>
    </source>
</evidence>
<keyword evidence="2" id="KW-0717">Septation</keyword>
<dbReference type="AlphaFoldDB" id="A0A176VIE0"/>
<keyword evidence="5" id="KW-0732">Signal</keyword>
<dbReference type="PANTHER" id="PTHR34108:SF1">
    <property type="entry name" value="SEPTUM SITE-DETERMINING PROTEIN MINC"/>
    <property type="match status" value="1"/>
</dbReference>
<evidence type="ECO:0000256" key="4">
    <source>
        <dbReference type="SAM" id="Phobius"/>
    </source>
</evidence>
<evidence type="ECO:0000313" key="7">
    <source>
        <dbReference type="EMBL" id="OAE20709.1"/>
    </source>
</evidence>
<protein>
    <recommendedName>
        <fullName evidence="6">Septum formation inhibitor MinC C-terminal domain-containing protein</fullName>
    </recommendedName>
</protein>
<feature type="transmembrane region" description="Helical" evidence="4">
    <location>
        <begin position="286"/>
        <end position="307"/>
    </location>
</feature>
<comment type="caution">
    <text evidence="7">The sequence shown here is derived from an EMBL/GenBank/DDBJ whole genome shotgun (WGS) entry which is preliminary data.</text>
</comment>
<keyword evidence="4" id="KW-0472">Membrane</keyword>
<dbReference type="SUPFAM" id="SSF63848">
    <property type="entry name" value="Cell-division inhibitor MinC, C-terminal domain"/>
    <property type="match status" value="1"/>
</dbReference>
<evidence type="ECO:0000256" key="3">
    <source>
        <dbReference type="ARBA" id="ARBA00023306"/>
    </source>
</evidence>
<accession>A0A176VIE0</accession>
<sequence length="339" mass="36710">MASHLLLAMSGTSPSWASQFGSPNCCIEARKRLPAARSCTPITSSTRGPHVQTCGINYTGSRFRRILEVVLDDYGTKYRKRELQASRSMRPDDVNGEDAWSSGHIEKEKCGAGGETTCECLYLKRTICDGEIVEHSGSIIIQGDVSPGGCVLAGGDVIVLGRLQGVVQAGRAGEHPAKVFMAFQDHGVIKIGDEATLQLANSDTCVPQVAMLAPDGGILSEPYWQWYEKSLHSLSFQGHSSLLIFCAKILILTNIAPNVTSHLQVFGVYYIGTAVGDLSGIRGAEAFYYSTIVGRIFIFLSFAWLVFVRAVPSALLIVGTVNLVGALLMWRALLKQDHE</sequence>
<dbReference type="Gene3D" id="2.160.20.70">
    <property type="match status" value="1"/>
</dbReference>
<dbReference type="Proteomes" id="UP000077202">
    <property type="component" value="Unassembled WGS sequence"/>
</dbReference>
<dbReference type="EMBL" id="LVLJ01003591">
    <property type="protein sequence ID" value="OAE20709.1"/>
    <property type="molecule type" value="Genomic_DNA"/>
</dbReference>
<gene>
    <name evidence="7" type="ORF">AXG93_154s1830</name>
</gene>
<dbReference type="PANTHER" id="PTHR34108">
    <property type="entry name" value="SEPTUM SITE-DETERMINING PROTEIN MINC"/>
    <property type="match status" value="1"/>
</dbReference>
<evidence type="ECO:0000256" key="1">
    <source>
        <dbReference type="ARBA" id="ARBA00022618"/>
    </source>
</evidence>
<dbReference type="GO" id="GO:0051726">
    <property type="term" value="P:regulation of cell cycle"/>
    <property type="evidence" value="ECO:0007669"/>
    <property type="project" value="InterPro"/>
</dbReference>
<dbReference type="Pfam" id="PF03775">
    <property type="entry name" value="MinC_C"/>
    <property type="match status" value="1"/>
</dbReference>
<keyword evidence="8" id="KW-1185">Reference proteome</keyword>
<dbReference type="InterPro" id="IPR016098">
    <property type="entry name" value="CAP/MinC_C"/>
</dbReference>
<reference evidence="7" key="1">
    <citation type="submission" date="2016-03" db="EMBL/GenBank/DDBJ databases">
        <title>Mechanisms controlling the formation of the plant cell surface in tip-growing cells are functionally conserved among land plants.</title>
        <authorList>
            <person name="Honkanen S."/>
            <person name="Jones V.A."/>
            <person name="Morieri G."/>
            <person name="Champion C."/>
            <person name="Hetherington A.J."/>
            <person name="Kelly S."/>
            <person name="Saint-Marcoux D."/>
            <person name="Proust H."/>
            <person name="Prescott H."/>
            <person name="Dolan L."/>
        </authorList>
    </citation>
    <scope>NUCLEOTIDE SEQUENCE [LARGE SCALE GENOMIC DNA]</scope>
    <source>
        <tissue evidence="7">Whole gametophyte</tissue>
    </source>
</reference>
<feature type="chain" id="PRO_5008051810" description="Septum formation inhibitor MinC C-terminal domain-containing protein" evidence="5">
    <location>
        <begin position="18"/>
        <end position="339"/>
    </location>
</feature>
<keyword evidence="3" id="KW-0131">Cell cycle</keyword>
<keyword evidence="4" id="KW-1133">Transmembrane helix</keyword>
<name>A0A176VIE0_MARPO</name>
<organism evidence="7 8">
    <name type="scientific">Marchantia polymorpha subsp. ruderalis</name>
    <dbReference type="NCBI Taxonomy" id="1480154"/>
    <lineage>
        <taxon>Eukaryota</taxon>
        <taxon>Viridiplantae</taxon>
        <taxon>Streptophyta</taxon>
        <taxon>Embryophyta</taxon>
        <taxon>Marchantiophyta</taxon>
        <taxon>Marchantiopsida</taxon>
        <taxon>Marchantiidae</taxon>
        <taxon>Marchantiales</taxon>
        <taxon>Marchantiaceae</taxon>
        <taxon>Marchantia</taxon>
    </lineage>
</organism>
<evidence type="ECO:0000256" key="5">
    <source>
        <dbReference type="SAM" id="SignalP"/>
    </source>
</evidence>
<keyword evidence="4" id="KW-0812">Transmembrane</keyword>
<feature type="transmembrane region" description="Helical" evidence="4">
    <location>
        <begin position="314"/>
        <end position="333"/>
    </location>
</feature>
<evidence type="ECO:0000256" key="2">
    <source>
        <dbReference type="ARBA" id="ARBA00023210"/>
    </source>
</evidence>
<dbReference type="GO" id="GO:0000902">
    <property type="term" value="P:cell morphogenesis"/>
    <property type="evidence" value="ECO:0007669"/>
    <property type="project" value="InterPro"/>
</dbReference>
<dbReference type="GO" id="GO:0051301">
    <property type="term" value="P:cell division"/>
    <property type="evidence" value="ECO:0007669"/>
    <property type="project" value="UniProtKB-KW"/>
</dbReference>